<dbReference type="EMBL" id="JWSW01000087">
    <property type="protein sequence ID" value="KIJ88214.1"/>
    <property type="molecule type" value="Genomic_DNA"/>
</dbReference>
<evidence type="ECO:0000313" key="5">
    <source>
        <dbReference type="Proteomes" id="UP000031952"/>
    </source>
</evidence>
<evidence type="ECO:0000313" key="2">
    <source>
        <dbReference type="EMBL" id="KIJ88211.1"/>
    </source>
</evidence>
<name>A0A0C2MLV6_9RICK</name>
<gene>
    <name evidence="4" type="ORF">SB78_06645</name>
    <name evidence="3" type="ORF">SB78_07015</name>
    <name evidence="1" type="ORF">SB78_07185</name>
    <name evidence="2" type="ORF">SB78_07210</name>
</gene>
<dbReference type="AlphaFoldDB" id="A0A0C2MLV6"/>
<proteinExistence type="predicted"/>
<dbReference type="EMBL" id="JWSW01000079">
    <property type="protein sequence ID" value="KIJ88300.1"/>
    <property type="molecule type" value="Genomic_DNA"/>
</dbReference>
<organism evidence="2 5">
    <name type="scientific">Rickettsia asembonensis</name>
    <dbReference type="NCBI Taxonomy" id="1068590"/>
    <lineage>
        <taxon>Bacteria</taxon>
        <taxon>Pseudomonadati</taxon>
        <taxon>Pseudomonadota</taxon>
        <taxon>Alphaproteobacteria</taxon>
        <taxon>Rickettsiales</taxon>
        <taxon>Rickettsiaceae</taxon>
        <taxon>Rickettsieae</taxon>
        <taxon>Rickettsia</taxon>
        <taxon>spotted fever group</taxon>
    </lineage>
</organism>
<dbReference type="EMBL" id="JWSW01000088">
    <property type="protein sequence ID" value="KIJ88211.1"/>
    <property type="molecule type" value="Genomic_DNA"/>
</dbReference>
<reference evidence="2 5" key="1">
    <citation type="submission" date="2014-12" db="EMBL/GenBank/DDBJ databases">
        <title>Whole genome sequence of Candidatus Rickettsia asemboensis strain NMRCii isolated from cat fleas in west Kenya.</title>
        <authorList>
            <person name="Jima D."/>
            <person name="Luce-Fedrow A."/>
            <person name="Yang Y."/>
            <person name="Maina A.N."/>
            <person name="Snesrud E.C."/>
            <person name="Jarman R.G."/>
            <person name="Richards A.L."/>
            <person name="Hang J."/>
        </authorList>
    </citation>
    <scope>NUCLEOTIDE SEQUENCE [LARGE SCALE GENOMIC DNA]</scope>
    <source>
        <strain evidence="2 5">NMRCii</strain>
    </source>
</reference>
<dbReference type="Proteomes" id="UP000031952">
    <property type="component" value="Unassembled WGS sequence"/>
</dbReference>
<protein>
    <submittedName>
        <fullName evidence="2">Uncharacterized protein</fullName>
    </submittedName>
</protein>
<accession>A0A0C2MLV6</accession>
<evidence type="ECO:0000313" key="3">
    <source>
        <dbReference type="EMBL" id="KIJ88214.1"/>
    </source>
</evidence>
<evidence type="ECO:0000313" key="4">
    <source>
        <dbReference type="EMBL" id="KIJ88300.1"/>
    </source>
</evidence>
<sequence>MVSAKINHIDDQNLVLESQDPYYAIDPQSNLLFDAAQNQINDIMYKLVVYMVLGMSLPSQILPLHKVEH</sequence>
<dbReference type="EMBL" id="JWSW01000088">
    <property type="protein sequence ID" value="KIJ88208.1"/>
    <property type="molecule type" value="Genomic_DNA"/>
</dbReference>
<keyword evidence="5" id="KW-1185">Reference proteome</keyword>
<comment type="caution">
    <text evidence="2">The sequence shown here is derived from an EMBL/GenBank/DDBJ whole genome shotgun (WGS) entry which is preliminary data.</text>
</comment>
<evidence type="ECO:0000313" key="1">
    <source>
        <dbReference type="EMBL" id="KIJ88208.1"/>
    </source>
</evidence>